<dbReference type="InterPro" id="IPR049450">
    <property type="entry name" value="ACOT8-like_C"/>
</dbReference>
<feature type="domain" description="Acyl-CoA thioesterase-like C-terminal" evidence="2">
    <location>
        <begin position="149"/>
        <end position="280"/>
    </location>
</feature>
<dbReference type="SUPFAM" id="SSF54637">
    <property type="entry name" value="Thioesterase/thiol ester dehydrase-isomerase"/>
    <property type="match status" value="2"/>
</dbReference>
<evidence type="ECO:0008006" key="5">
    <source>
        <dbReference type="Google" id="ProtNLM"/>
    </source>
</evidence>
<dbReference type="Gene3D" id="2.40.160.210">
    <property type="entry name" value="Acyl-CoA thioesterase, double hotdog domain"/>
    <property type="match status" value="1"/>
</dbReference>
<reference evidence="3 4" key="1">
    <citation type="submission" date="2020-07" db="EMBL/GenBank/DDBJ databases">
        <title>Sequencing the genomes of 1000 actinobacteria strains.</title>
        <authorList>
            <person name="Klenk H.-P."/>
        </authorList>
    </citation>
    <scope>NUCLEOTIDE SEQUENCE [LARGE SCALE GENOMIC DNA]</scope>
    <source>
        <strain evidence="3 4">DSM 17380</strain>
    </source>
</reference>
<evidence type="ECO:0000313" key="4">
    <source>
        <dbReference type="Proteomes" id="UP000586095"/>
    </source>
</evidence>
<evidence type="ECO:0000259" key="2">
    <source>
        <dbReference type="Pfam" id="PF20789"/>
    </source>
</evidence>
<comment type="caution">
    <text evidence="3">The sequence shown here is derived from an EMBL/GenBank/DDBJ whole genome shotgun (WGS) entry which is preliminary data.</text>
</comment>
<evidence type="ECO:0000259" key="1">
    <source>
        <dbReference type="Pfam" id="PF13622"/>
    </source>
</evidence>
<organism evidence="3 4">
    <name type="scientific">Leucobacter aridicollis</name>
    <dbReference type="NCBI Taxonomy" id="283878"/>
    <lineage>
        <taxon>Bacteria</taxon>
        <taxon>Bacillati</taxon>
        <taxon>Actinomycetota</taxon>
        <taxon>Actinomycetes</taxon>
        <taxon>Micrococcales</taxon>
        <taxon>Microbacteriaceae</taxon>
        <taxon>Leucobacter</taxon>
    </lineage>
</organism>
<protein>
    <recommendedName>
        <fullName evidence="5">Thioesterase family protein</fullName>
    </recommendedName>
</protein>
<evidence type="ECO:0000313" key="3">
    <source>
        <dbReference type="EMBL" id="NYD25911.1"/>
    </source>
</evidence>
<dbReference type="Proteomes" id="UP000586095">
    <property type="component" value="Unassembled WGS sequence"/>
</dbReference>
<accession>A0A852QX33</accession>
<dbReference type="Pfam" id="PF20789">
    <property type="entry name" value="4HBT_3C"/>
    <property type="match status" value="1"/>
</dbReference>
<dbReference type="InterPro" id="IPR049449">
    <property type="entry name" value="TesB_ACOT8-like_N"/>
</dbReference>
<sequence>MDKHSQLVAAPPRSAINDFLTAPPGATREAPRHLWGFGGLHGGLAVGAMVAAMRETVGTTGAPLRSVSGRLHRAVREPFTVDVAADAETRSTASFSAKLRPAGQPSERATSTPVAPAALASATALFGSDAPVASPTLSPAAPAVPAWHEGSLFTPPPSFVPVAESYELRVTGTNRPFAGGTDPNLTAWVRLTEDDLPPDDLRLLFLVDALAPSYSAILQAPQPIPTVELSAHFSGERAVSPWVLIEARTPIATAGGWITETINVWGEDLTHLAEARQLRLVRPAQAS</sequence>
<dbReference type="AlphaFoldDB" id="A0A852QX33"/>
<dbReference type="RefSeq" id="WP_185986296.1">
    <property type="nucleotide sequence ID" value="NZ_BAAALZ010000002.1"/>
</dbReference>
<dbReference type="EMBL" id="JACCBD010000001">
    <property type="protein sequence ID" value="NYD25911.1"/>
    <property type="molecule type" value="Genomic_DNA"/>
</dbReference>
<keyword evidence="4" id="KW-1185">Reference proteome</keyword>
<dbReference type="InterPro" id="IPR029069">
    <property type="entry name" value="HotDog_dom_sf"/>
</dbReference>
<name>A0A852QX33_9MICO</name>
<dbReference type="InterPro" id="IPR042171">
    <property type="entry name" value="Acyl-CoA_hotdog"/>
</dbReference>
<feature type="domain" description="Acyl-CoA thioesterase-like N-terminal HotDog" evidence="1">
    <location>
        <begin position="35"/>
        <end position="111"/>
    </location>
</feature>
<dbReference type="Pfam" id="PF13622">
    <property type="entry name" value="4HBT_3"/>
    <property type="match status" value="1"/>
</dbReference>
<proteinExistence type="predicted"/>
<gene>
    <name evidence="3" type="ORF">BJ960_000714</name>
</gene>